<dbReference type="RefSeq" id="WP_034210972.1">
    <property type="nucleotide sequence ID" value="NZ_AVCK01000012.1"/>
</dbReference>
<evidence type="ECO:0000256" key="1">
    <source>
        <dbReference type="SAM" id="MobiDB-lite"/>
    </source>
</evidence>
<dbReference type="AlphaFoldDB" id="A0A091B5V8"/>
<name>A0A091B5V8_9GAMM</name>
<organism evidence="2 3">
    <name type="scientific">Arenimonas metalli CF5-1</name>
    <dbReference type="NCBI Taxonomy" id="1384056"/>
    <lineage>
        <taxon>Bacteria</taxon>
        <taxon>Pseudomonadati</taxon>
        <taxon>Pseudomonadota</taxon>
        <taxon>Gammaproteobacteria</taxon>
        <taxon>Lysobacterales</taxon>
        <taxon>Lysobacteraceae</taxon>
        <taxon>Arenimonas</taxon>
    </lineage>
</organism>
<sequence>MSQENETESGPRDSDQWWLAALPRMLVWSRMRVLDSGVAEVFDCDGRINIYESEDVARSALMDADFRALDGMDAEDAEAWGLDLEEIEPPRAEDDDSLRDLMIQPMKNPLTGEDR</sequence>
<dbReference type="EMBL" id="AVCK01000012">
    <property type="protein sequence ID" value="KFN46882.1"/>
    <property type="molecule type" value="Genomic_DNA"/>
</dbReference>
<protein>
    <submittedName>
        <fullName evidence="2">Uncharacterized protein</fullName>
    </submittedName>
</protein>
<feature type="compositionally biased region" description="Acidic residues" evidence="1">
    <location>
        <begin position="86"/>
        <end position="97"/>
    </location>
</feature>
<proteinExistence type="predicted"/>
<gene>
    <name evidence="2" type="ORF">N787_00885</name>
</gene>
<keyword evidence="3" id="KW-1185">Reference proteome</keyword>
<dbReference type="OrthoDB" id="5966186at2"/>
<evidence type="ECO:0000313" key="2">
    <source>
        <dbReference type="EMBL" id="KFN46882.1"/>
    </source>
</evidence>
<dbReference type="Proteomes" id="UP000029393">
    <property type="component" value="Unassembled WGS sequence"/>
</dbReference>
<comment type="caution">
    <text evidence="2">The sequence shown here is derived from an EMBL/GenBank/DDBJ whole genome shotgun (WGS) entry which is preliminary data.</text>
</comment>
<evidence type="ECO:0000313" key="3">
    <source>
        <dbReference type="Proteomes" id="UP000029393"/>
    </source>
</evidence>
<accession>A0A091B5V8</accession>
<dbReference type="eggNOG" id="ENOG5031DXA">
    <property type="taxonomic scope" value="Bacteria"/>
</dbReference>
<feature type="region of interest" description="Disordered" evidence="1">
    <location>
        <begin position="86"/>
        <end position="115"/>
    </location>
</feature>
<dbReference type="PATRIC" id="fig|1384056.3.peg.806"/>
<reference evidence="2 3" key="1">
    <citation type="submission" date="2013-09" db="EMBL/GenBank/DDBJ databases">
        <title>Genome sequencing of Arenimonas metalli.</title>
        <authorList>
            <person name="Chen F."/>
            <person name="Wang G."/>
        </authorList>
    </citation>
    <scope>NUCLEOTIDE SEQUENCE [LARGE SCALE GENOMIC DNA]</scope>
    <source>
        <strain evidence="2 3">CF5-1</strain>
    </source>
</reference>
<dbReference type="STRING" id="1384056.N787_00885"/>